<dbReference type="GO" id="GO:0003824">
    <property type="term" value="F:catalytic activity"/>
    <property type="evidence" value="ECO:0007669"/>
    <property type="project" value="InterPro"/>
</dbReference>
<evidence type="ECO:0000256" key="1">
    <source>
        <dbReference type="SAM" id="MobiDB-lite"/>
    </source>
</evidence>
<reference evidence="3" key="1">
    <citation type="submission" date="2021-02" db="EMBL/GenBank/DDBJ databases">
        <authorList>
            <person name="Nowell W R."/>
        </authorList>
    </citation>
    <scope>NUCLEOTIDE SEQUENCE</scope>
</reference>
<dbReference type="Pfam" id="PF03372">
    <property type="entry name" value="Exo_endo_phos"/>
    <property type="match status" value="1"/>
</dbReference>
<name>A0A815R416_ADIRI</name>
<dbReference type="PANTHER" id="PTHR19446">
    <property type="entry name" value="REVERSE TRANSCRIPTASES"/>
    <property type="match status" value="1"/>
</dbReference>
<dbReference type="Gene3D" id="3.60.10.10">
    <property type="entry name" value="Endonuclease/exonuclease/phosphatase"/>
    <property type="match status" value="1"/>
</dbReference>
<dbReference type="AlphaFoldDB" id="A0A815R416"/>
<gene>
    <name evidence="3" type="ORF">EDS130_LOCUS40745</name>
</gene>
<dbReference type="OrthoDB" id="6627613at2759"/>
<organism evidence="3 4">
    <name type="scientific">Adineta ricciae</name>
    <name type="common">Rotifer</name>
    <dbReference type="NCBI Taxonomy" id="249248"/>
    <lineage>
        <taxon>Eukaryota</taxon>
        <taxon>Metazoa</taxon>
        <taxon>Spiralia</taxon>
        <taxon>Gnathifera</taxon>
        <taxon>Rotifera</taxon>
        <taxon>Eurotatoria</taxon>
        <taxon>Bdelloidea</taxon>
        <taxon>Adinetida</taxon>
        <taxon>Adinetidae</taxon>
        <taxon>Adineta</taxon>
    </lineage>
</organism>
<comment type="caution">
    <text evidence="3">The sequence shown here is derived from an EMBL/GenBank/DDBJ whole genome shotgun (WGS) entry which is preliminary data.</text>
</comment>
<dbReference type="SUPFAM" id="SSF56219">
    <property type="entry name" value="DNase I-like"/>
    <property type="match status" value="1"/>
</dbReference>
<dbReference type="Proteomes" id="UP000663852">
    <property type="component" value="Unassembled WGS sequence"/>
</dbReference>
<feature type="region of interest" description="Disordered" evidence="1">
    <location>
        <begin position="52"/>
        <end position="78"/>
    </location>
</feature>
<dbReference type="InterPro" id="IPR036691">
    <property type="entry name" value="Endo/exonu/phosph_ase_sf"/>
</dbReference>
<sequence>MFANDDIEATNILYDIATIAQSYGLKINVDKTKVLTTDKSPITVHLNRRSQARLQKEEGGHTAEAARTGKPAKTGMKPMKSKLKSTAHATAFGAADAPALGIQDAGEKLATGQRKGEREKKLITTRAEVKIAAWNVRTRHYVGQKEIIARELSRCKVSIAALTELRITGSGTTTIQHTPADDTMMLYYSRGQKREAGVGFMVNSQAAKSVIAFQPISDRLAILTIDGTIKTHIVAIYAPTETSPDPKKDDFYNQLQHAFDSIPQTEAIVLAGDFNAHIDHYLVKATIQLRLQRAKKKSSSSVRLDWRQLTDPIQKQAFQIALSNRFAALAQSENVDMEERQNIGHHSGLCQTPVSTHSPKNAALDIERMPRLAGRPEKSEISQSRTEFFEELYNHEPPQGPPADPPRIDPPTTTMPADEPTIEEVKTAIQSLRNGKAPGADHVTAEAIKAGGNVLLHRLHALLQTIWHTEQIPSTWKKAIIVPIHKKGDNSECKHYRGISLLSISAFDCIHWSALWKTLETEYVPLKIIKLLQTSYNGSTSHIPIRNESSGEFSIRTGVRQGDVVSPILFNVVIDDRWIADYCIPQQYANRTSPGIQISRIADAGKKSSGNTGDPWQNWTSSRDIRLPQMVPMETD</sequence>
<accession>A0A815R416</accession>
<feature type="compositionally biased region" description="Pro residues" evidence="1">
    <location>
        <begin position="398"/>
        <end position="409"/>
    </location>
</feature>
<dbReference type="EMBL" id="CAJNOJ010000504">
    <property type="protein sequence ID" value="CAF1470249.1"/>
    <property type="molecule type" value="Genomic_DNA"/>
</dbReference>
<protein>
    <recommendedName>
        <fullName evidence="2">Endonuclease/exonuclease/phosphatase domain-containing protein</fullName>
    </recommendedName>
</protein>
<evidence type="ECO:0000313" key="4">
    <source>
        <dbReference type="Proteomes" id="UP000663852"/>
    </source>
</evidence>
<feature type="region of interest" description="Disordered" evidence="1">
    <location>
        <begin position="394"/>
        <end position="418"/>
    </location>
</feature>
<evidence type="ECO:0000259" key="2">
    <source>
        <dbReference type="Pfam" id="PF03372"/>
    </source>
</evidence>
<evidence type="ECO:0000313" key="3">
    <source>
        <dbReference type="EMBL" id="CAF1470249.1"/>
    </source>
</evidence>
<feature type="domain" description="Endonuclease/exonuclease/phosphatase" evidence="2">
    <location>
        <begin position="133"/>
        <end position="284"/>
    </location>
</feature>
<proteinExistence type="predicted"/>
<dbReference type="InterPro" id="IPR005135">
    <property type="entry name" value="Endo/exonuclease/phosphatase"/>
</dbReference>